<proteinExistence type="predicted"/>
<dbReference type="Proteomes" id="UP001219525">
    <property type="component" value="Unassembled WGS sequence"/>
</dbReference>
<feature type="region of interest" description="Disordered" evidence="1">
    <location>
        <begin position="255"/>
        <end position="295"/>
    </location>
</feature>
<protein>
    <submittedName>
        <fullName evidence="2">Uncharacterized protein</fullName>
    </submittedName>
</protein>
<feature type="compositionally biased region" description="Basic and acidic residues" evidence="1">
    <location>
        <begin position="285"/>
        <end position="295"/>
    </location>
</feature>
<gene>
    <name evidence="2" type="ORF">GGX14DRAFT_441518</name>
</gene>
<accession>A0AAD6VLB3</accession>
<reference evidence="2" key="1">
    <citation type="submission" date="2023-03" db="EMBL/GenBank/DDBJ databases">
        <title>Massive genome expansion in bonnet fungi (Mycena s.s.) driven by repeated elements and novel gene families across ecological guilds.</title>
        <authorList>
            <consortium name="Lawrence Berkeley National Laboratory"/>
            <person name="Harder C.B."/>
            <person name="Miyauchi S."/>
            <person name="Viragh M."/>
            <person name="Kuo A."/>
            <person name="Thoen E."/>
            <person name="Andreopoulos B."/>
            <person name="Lu D."/>
            <person name="Skrede I."/>
            <person name="Drula E."/>
            <person name="Henrissat B."/>
            <person name="Morin E."/>
            <person name="Kohler A."/>
            <person name="Barry K."/>
            <person name="LaButti K."/>
            <person name="Morin E."/>
            <person name="Salamov A."/>
            <person name="Lipzen A."/>
            <person name="Mereny Z."/>
            <person name="Hegedus B."/>
            <person name="Baldrian P."/>
            <person name="Stursova M."/>
            <person name="Weitz H."/>
            <person name="Taylor A."/>
            <person name="Grigoriev I.V."/>
            <person name="Nagy L.G."/>
            <person name="Martin F."/>
            <person name="Kauserud H."/>
        </authorList>
    </citation>
    <scope>NUCLEOTIDE SEQUENCE</scope>
    <source>
        <strain evidence="2">9144</strain>
    </source>
</reference>
<name>A0AAD6VLB3_9AGAR</name>
<feature type="compositionally biased region" description="Basic and acidic residues" evidence="1">
    <location>
        <begin position="255"/>
        <end position="268"/>
    </location>
</feature>
<evidence type="ECO:0000256" key="1">
    <source>
        <dbReference type="SAM" id="MobiDB-lite"/>
    </source>
</evidence>
<organism evidence="2 3">
    <name type="scientific">Mycena pura</name>
    <dbReference type="NCBI Taxonomy" id="153505"/>
    <lineage>
        <taxon>Eukaryota</taxon>
        <taxon>Fungi</taxon>
        <taxon>Dikarya</taxon>
        <taxon>Basidiomycota</taxon>
        <taxon>Agaricomycotina</taxon>
        <taxon>Agaricomycetes</taxon>
        <taxon>Agaricomycetidae</taxon>
        <taxon>Agaricales</taxon>
        <taxon>Marasmiineae</taxon>
        <taxon>Mycenaceae</taxon>
        <taxon>Mycena</taxon>
    </lineage>
</organism>
<evidence type="ECO:0000313" key="3">
    <source>
        <dbReference type="Proteomes" id="UP001219525"/>
    </source>
</evidence>
<comment type="caution">
    <text evidence="2">The sequence shown here is derived from an EMBL/GenBank/DDBJ whole genome shotgun (WGS) entry which is preliminary data.</text>
</comment>
<dbReference type="EMBL" id="JARJCW010000015">
    <property type="protein sequence ID" value="KAJ7216439.1"/>
    <property type="molecule type" value="Genomic_DNA"/>
</dbReference>
<sequence length="857" mass="95355">MPPRKPTYDWKARACEEFRLFTVPFAIKEYVQNVVGQALKDLRQREFSEWKREDLRGVSANEQDQRKKSLISEYPGLLTGPHGAAVKNAKNWLPFYILSATIPRSRLQVMAATDLKIALVVWRHEIAKITALSVFNNHLDARATFSSFTVDGASTSRHNKWAVGEKGKGFILATQFLFEHVENTISQMSDPGLPRGVKAAVSFRVGHQIGTLKWKKSRLYEDELLQVVLDDLTPHTVEHYIEKLAADARQKAARRKAADARRKTMDFSDKDDDDSESNDQDDDDSKSNDNEPSKLREQAEHALEGVHGTNKARVLHNHGRCLVASDEVAITVIGLDGSFQPEYLFSAIYGIIPPAQAWRVPGSQVQFFIAAAEDTVRNSKKSSAKFYHRDQYVPHGLHLHRLSINYHGDLNITSDRVAILRDDNVINYKLAVSRSADIAFRTIRDLALELALDILSDEHSEGLAHLVRPHDKLGADAYRKAFEAAIRKKHPEIAAEAHIHPTNAEFISPLFAELGLTPVKVSSKAWEIMEASGAYVSLDNYARRVLLSSPPIDQDSHDLHRLRVAMSVIAKDVPSANVTIRDYDKSTPTVAWDKNSNTFAFALPPKCDDHPTSRCLCWVGPFLQDAAKDYAKDPEQARLSAKKLFSAYLACMNSKASVEDPNGMDVDPSQPASKTQGDRTSSKSSDSRAKTRSQPAPTSGRRPRQPNRPPRQAASQAATTTATTSNSSVSQTPSESSSVERARTQPAGVLAVDEDAPLAAFTNLVAALDEAHSMATPLLDKFNSLMSTQEELSTQVDVLKIESATCQVRIEELDRLVAQKDALVSSFQDKIRALEERNEKDALEVEEFLRSRKRART</sequence>
<evidence type="ECO:0000313" key="2">
    <source>
        <dbReference type="EMBL" id="KAJ7216439.1"/>
    </source>
</evidence>
<dbReference type="AlphaFoldDB" id="A0AAD6VLB3"/>
<feature type="region of interest" description="Disordered" evidence="1">
    <location>
        <begin position="657"/>
        <end position="745"/>
    </location>
</feature>
<keyword evidence="3" id="KW-1185">Reference proteome</keyword>
<feature type="compositionally biased region" description="Low complexity" evidence="1">
    <location>
        <begin position="710"/>
        <end position="737"/>
    </location>
</feature>
<feature type="compositionally biased region" description="Basic and acidic residues" evidence="1">
    <location>
        <begin position="676"/>
        <end position="689"/>
    </location>
</feature>
<feature type="compositionally biased region" description="Acidic residues" evidence="1">
    <location>
        <begin position="269"/>
        <end position="284"/>
    </location>
</feature>